<evidence type="ECO:0000313" key="2">
    <source>
        <dbReference type="Proteomes" id="UP001732700"/>
    </source>
</evidence>
<reference evidence="1" key="1">
    <citation type="submission" date="2021-05" db="EMBL/GenBank/DDBJ databases">
        <authorList>
            <person name="Scholz U."/>
            <person name="Mascher M."/>
            <person name="Fiebig A."/>
        </authorList>
    </citation>
    <scope>NUCLEOTIDE SEQUENCE [LARGE SCALE GENOMIC DNA]</scope>
</reference>
<dbReference type="EnsemblPlants" id="AVESA.00010b.r2.2AG0244440.1">
    <property type="protein sequence ID" value="AVESA.00010b.r2.2AG0244440.1.CDS"/>
    <property type="gene ID" value="AVESA.00010b.r2.2AG0244440"/>
</dbReference>
<accession>A0ACD5UFW1</accession>
<reference evidence="1" key="2">
    <citation type="submission" date="2025-09" db="UniProtKB">
        <authorList>
            <consortium name="EnsemblPlants"/>
        </authorList>
    </citation>
    <scope>IDENTIFICATION</scope>
</reference>
<proteinExistence type="predicted"/>
<name>A0ACD5UFW1_AVESA</name>
<sequence length="150" mass="17625">MAAAAAAALRAVQQRTLLSRGRLMPARPVHSRPFTKDEKREATIHLCQIHQKKEELYNLMADFQRRYKASGWKGRRLAEDNALLLQQLSVQIQPRTSDTYWRSCRRVERFHRFLTLLGALSLFHMIPMGVHWFTADPKPKNLALDWWNHH</sequence>
<keyword evidence="2" id="KW-1185">Reference proteome</keyword>
<evidence type="ECO:0000313" key="1">
    <source>
        <dbReference type="EnsemblPlants" id="AVESA.00010b.r2.2AG0244440.1.CDS"/>
    </source>
</evidence>
<dbReference type="Proteomes" id="UP001732700">
    <property type="component" value="Chromosome 2A"/>
</dbReference>
<protein>
    <submittedName>
        <fullName evidence="1">Uncharacterized protein</fullName>
    </submittedName>
</protein>
<organism evidence="1 2">
    <name type="scientific">Avena sativa</name>
    <name type="common">Oat</name>
    <dbReference type="NCBI Taxonomy" id="4498"/>
    <lineage>
        <taxon>Eukaryota</taxon>
        <taxon>Viridiplantae</taxon>
        <taxon>Streptophyta</taxon>
        <taxon>Embryophyta</taxon>
        <taxon>Tracheophyta</taxon>
        <taxon>Spermatophyta</taxon>
        <taxon>Magnoliopsida</taxon>
        <taxon>Liliopsida</taxon>
        <taxon>Poales</taxon>
        <taxon>Poaceae</taxon>
        <taxon>BOP clade</taxon>
        <taxon>Pooideae</taxon>
        <taxon>Poodae</taxon>
        <taxon>Poeae</taxon>
        <taxon>Poeae Chloroplast Group 1 (Aveneae type)</taxon>
        <taxon>Aveninae</taxon>
        <taxon>Avena</taxon>
    </lineage>
</organism>